<feature type="domain" description="Helicase ATP-binding" evidence="1">
    <location>
        <begin position="61"/>
        <end position="275"/>
    </location>
</feature>
<dbReference type="RefSeq" id="WP_221574757.1">
    <property type="nucleotide sequence ID" value="NZ_JAIGNK010000007.1"/>
</dbReference>
<dbReference type="Pfam" id="PF04851">
    <property type="entry name" value="ResIII"/>
    <property type="match status" value="1"/>
</dbReference>
<dbReference type="InterPro" id="IPR045572">
    <property type="entry name" value="RE_endonuc_C"/>
</dbReference>
<dbReference type="SMART" id="SM00487">
    <property type="entry name" value="DEXDc"/>
    <property type="match status" value="1"/>
</dbReference>
<keyword evidence="2" id="KW-0067">ATP-binding</keyword>
<dbReference type="Proteomes" id="UP000783253">
    <property type="component" value="Unassembled WGS sequence"/>
</dbReference>
<dbReference type="InterPro" id="IPR027417">
    <property type="entry name" value="P-loop_NTPase"/>
</dbReference>
<keyword evidence="2" id="KW-0547">Nucleotide-binding</keyword>
<evidence type="ECO:0000313" key="2">
    <source>
        <dbReference type="EMBL" id="MBX7459359.1"/>
    </source>
</evidence>
<keyword evidence="3" id="KW-1185">Reference proteome</keyword>
<accession>A0ABS7J1X4</accession>
<dbReference type="Pfam" id="PF19778">
    <property type="entry name" value="RE_endonuc"/>
    <property type="match status" value="1"/>
</dbReference>
<evidence type="ECO:0000313" key="3">
    <source>
        <dbReference type="Proteomes" id="UP000783253"/>
    </source>
</evidence>
<dbReference type="PANTHER" id="PTHR47396:SF1">
    <property type="entry name" value="ATP-DEPENDENT HELICASE IRC3-RELATED"/>
    <property type="match status" value="1"/>
</dbReference>
<dbReference type="Gene3D" id="3.40.50.300">
    <property type="entry name" value="P-loop containing nucleotide triphosphate hydrolases"/>
    <property type="match status" value="2"/>
</dbReference>
<protein>
    <submittedName>
        <fullName evidence="2">DEAD/DEAH box helicase family protein</fullName>
    </submittedName>
</protein>
<reference evidence="2 3" key="1">
    <citation type="submission" date="2021-08" db="EMBL/GenBank/DDBJ databases">
        <title>Comparative Genomics Analysis of the Genus Qipengyuania Reveals Extensive Genetic Diversity and Metabolic Versatility, Including the Description of Fifteen Novel Species.</title>
        <authorList>
            <person name="Liu Y."/>
        </authorList>
    </citation>
    <scope>NUCLEOTIDE SEQUENCE [LARGE SCALE GENOMIC DNA]</scope>
    <source>
        <strain evidence="2 3">1NDH17</strain>
    </source>
</reference>
<evidence type="ECO:0000259" key="1">
    <source>
        <dbReference type="SMART" id="SM00487"/>
    </source>
</evidence>
<dbReference type="SUPFAM" id="SSF52540">
    <property type="entry name" value="P-loop containing nucleoside triphosphate hydrolases"/>
    <property type="match status" value="1"/>
</dbReference>
<dbReference type="PANTHER" id="PTHR47396">
    <property type="entry name" value="TYPE I RESTRICTION ENZYME ECOKI R PROTEIN"/>
    <property type="match status" value="1"/>
</dbReference>
<dbReference type="GO" id="GO:0004386">
    <property type="term" value="F:helicase activity"/>
    <property type="evidence" value="ECO:0007669"/>
    <property type="project" value="UniProtKB-KW"/>
</dbReference>
<name>A0ABS7J1X4_9SPHN</name>
<dbReference type="InterPro" id="IPR006935">
    <property type="entry name" value="Helicase/UvrB_N"/>
</dbReference>
<comment type="caution">
    <text evidence="2">The sequence shown here is derived from an EMBL/GenBank/DDBJ whole genome shotgun (WGS) entry which is preliminary data.</text>
</comment>
<gene>
    <name evidence="2" type="ORF">K3152_13985</name>
</gene>
<proteinExistence type="predicted"/>
<organism evidence="2 3">
    <name type="scientific">Qipengyuania polymorpha</name>
    <dbReference type="NCBI Taxonomy" id="2867234"/>
    <lineage>
        <taxon>Bacteria</taxon>
        <taxon>Pseudomonadati</taxon>
        <taxon>Pseudomonadota</taxon>
        <taxon>Alphaproteobacteria</taxon>
        <taxon>Sphingomonadales</taxon>
        <taxon>Erythrobacteraceae</taxon>
        <taxon>Qipengyuania</taxon>
    </lineage>
</organism>
<sequence length="968" mass="109689">MKLKFDPSLDYQHTAISAIADLFEGQATGTVETETGAAITDGLIQTEHGLGNAITLSNEQIFENLKAVQEANDVSSARNIEELDFAVEMETGTGKTYVYLRSAFELAHRYGFRKFIIVVPSVAIREGVLKSLEVMGDHFRSLYDAMPFNFDLYDSKHPSRVRQFAGGQHLQFLVMNIQAFIKDAGEGETSGNIIYRDSDKMGGKPIEFLSQTNPFVIIDEPQRMDTDKAAAAIQRLNPAAIFRYSATHKDTRNLLFRLGPVEAFERQLVKRIEVDSIGADDRSSDPYVKFLKADHTKSPIQAQVEIFKMAAGGPKRGKVTVKKGDTLFQKSKENPAYSDLMISDIDATPNAERLHFQNGLKLKLHEEMGGAADDVTKLMIERAVEHHLRKEREMKGRGIKVLTLFFLDRVADYRIYGDNNTTSLGQVGKWFEEAYSELAEKHYSDVATYPAEAVHDGYFSKDGKGKPKETTGKTKADEDTYHLIMTHKERLLDPQTPLRFIFSHSALAEGWDNPNVFQICVLQAVGSTMRRRQQIGRGLRLPVNTEGERVKDQSVNRLVVISNEDYQSFAKTLQSEYEGESGVKFGEVARDAFAKMIRKVGDSDEPLGVDGSNEVWETLRSQGYLDGKGVVDTDKFRPDDLTFVFELPGHDDIAKPVKDELRRYLISRHVRPTRDKRTLSFRKQVHMGDDFKALWDRISQKTRYRVEFSTDDLIAKAVERIKGMEHISPLVISAQKVAVSVEHSGVAASGVLDRKVSTSRLTGKLPDILGQLQRETELTRSTLAEILKQCGKLGEFIGNPQTFILHAAREIQGALHDLMIDGIQYEKIDGVHYEMARFEQEAEKGITRYLNRLYEVKNKNRSLYDFVEYDSEVERDFAEALDVNEHVKFFCKLPGWFVIDTPVGPYNPDWAFVTERHDKLFFVRETKSTLERGKRRQQENQKTDCGKKHFATLGEDYAVVTELAEVEF</sequence>
<dbReference type="EMBL" id="JAIGNK010000007">
    <property type="protein sequence ID" value="MBX7459359.1"/>
    <property type="molecule type" value="Genomic_DNA"/>
</dbReference>
<keyword evidence="2" id="KW-0347">Helicase</keyword>
<keyword evidence="2" id="KW-0378">Hydrolase</keyword>
<dbReference type="InterPro" id="IPR014001">
    <property type="entry name" value="Helicase_ATP-bd"/>
</dbReference>
<dbReference type="InterPro" id="IPR050742">
    <property type="entry name" value="Helicase_Restrict-Modif_Enz"/>
</dbReference>